<organism evidence="2 3">
    <name type="scientific">Paramaledivibacter caminithermalis (strain DSM 15212 / CIP 107654 / DViRD3)</name>
    <name type="common">Clostridium caminithermale</name>
    <dbReference type="NCBI Taxonomy" id="1121301"/>
    <lineage>
        <taxon>Bacteria</taxon>
        <taxon>Bacillati</taxon>
        <taxon>Bacillota</taxon>
        <taxon>Clostridia</taxon>
        <taxon>Peptostreptococcales</taxon>
        <taxon>Caminicellaceae</taxon>
        <taxon>Paramaledivibacter</taxon>
    </lineage>
</organism>
<evidence type="ECO:0000256" key="1">
    <source>
        <dbReference type="SAM" id="Phobius"/>
    </source>
</evidence>
<feature type="transmembrane region" description="Helical" evidence="1">
    <location>
        <begin position="12"/>
        <end position="34"/>
    </location>
</feature>
<keyword evidence="1" id="KW-0812">Transmembrane</keyword>
<name>A0A1M6M6N4_PARC5</name>
<accession>A0A1M6M6N4</accession>
<dbReference type="Pfam" id="PF07454">
    <property type="entry name" value="SpoIIP"/>
    <property type="match status" value="1"/>
</dbReference>
<dbReference type="RefSeq" id="WP_073147736.1">
    <property type="nucleotide sequence ID" value="NZ_FRAG01000009.1"/>
</dbReference>
<keyword evidence="1" id="KW-0472">Membrane</keyword>
<dbReference type="NCBIfam" id="TIGR02867">
    <property type="entry name" value="spore_II_P"/>
    <property type="match status" value="1"/>
</dbReference>
<keyword evidence="3" id="KW-1185">Reference proteome</keyword>
<sequence>MNNNNNNKKYDIISFLLVLITFMMILLSINIFFINNRVIIAKAENTSNKDGNKIEKTKENLFIHIINKSMSILEINYKENGGKDTGSLVKDYLGKVVDLNYKKPKSLIKAQIPLLKDVESDIDTRVSLNSDEDYDTRDIYIAEENINKPANNESYGFESYKENNLYEGDIQIINLNDENENQDGINTNKEKQGSTNKIEIISTPVPPPKKIEHPMNKPLIFIYHTHGTESYKPETIGNYHSLNRKYTVIRVGELMKENLENYGFGVIHDDTIHDHPSYQGSYSRSLDTLNKNLKANPSLKVIFDIHRDGINKIDELEAASYEGIRRESYTEINGEKVATYSIVIGGGNENVEELKRFAYYIKAISDEMYPGFATKIIIKQSKAFKYKLNQYKSDYYALFEIGSNANTIEEAERAAKYLSKVINQALKRFVTINN</sequence>
<proteinExistence type="predicted"/>
<dbReference type="InterPro" id="IPR010897">
    <property type="entry name" value="Spore_II_P"/>
</dbReference>
<dbReference type="Proteomes" id="UP000184465">
    <property type="component" value="Unassembled WGS sequence"/>
</dbReference>
<dbReference type="AlphaFoldDB" id="A0A1M6M6N4"/>
<evidence type="ECO:0000313" key="2">
    <source>
        <dbReference type="EMBL" id="SHJ79070.1"/>
    </source>
</evidence>
<protein>
    <submittedName>
        <fullName evidence="2">Stage II sporulation protein P</fullName>
    </submittedName>
</protein>
<dbReference type="EMBL" id="FRAG01000009">
    <property type="protein sequence ID" value="SHJ79070.1"/>
    <property type="molecule type" value="Genomic_DNA"/>
</dbReference>
<dbReference type="STRING" id="1121301.SAMN02745912_01084"/>
<evidence type="ECO:0000313" key="3">
    <source>
        <dbReference type="Proteomes" id="UP000184465"/>
    </source>
</evidence>
<keyword evidence="1" id="KW-1133">Transmembrane helix</keyword>
<dbReference type="OrthoDB" id="1633470at2"/>
<gene>
    <name evidence="2" type="ORF">SAMN02745912_01084</name>
</gene>
<reference evidence="3" key="1">
    <citation type="submission" date="2016-11" db="EMBL/GenBank/DDBJ databases">
        <authorList>
            <person name="Varghese N."/>
            <person name="Submissions S."/>
        </authorList>
    </citation>
    <scope>NUCLEOTIDE SEQUENCE [LARGE SCALE GENOMIC DNA]</scope>
    <source>
        <strain evidence="3">DSM 15212 / CIP 107654 / DViRD3</strain>
    </source>
</reference>